<keyword evidence="5" id="KW-0804">Transcription</keyword>
<dbReference type="Pfam" id="PF03704">
    <property type="entry name" value="BTAD"/>
    <property type="match status" value="1"/>
</dbReference>
<evidence type="ECO:0000256" key="1">
    <source>
        <dbReference type="ARBA" id="ARBA00005820"/>
    </source>
</evidence>
<dbReference type="PROSITE" id="PS50110">
    <property type="entry name" value="RESPONSE_REGULATORY"/>
    <property type="match status" value="1"/>
</dbReference>
<feature type="domain" description="Response regulatory" evidence="8">
    <location>
        <begin position="3"/>
        <end position="117"/>
    </location>
</feature>
<evidence type="ECO:0000259" key="8">
    <source>
        <dbReference type="PROSITE" id="PS50110"/>
    </source>
</evidence>
<feature type="modified residue" description="4-aspartylphosphate" evidence="6">
    <location>
        <position position="54"/>
    </location>
</feature>
<dbReference type="InterPro" id="IPR019734">
    <property type="entry name" value="TPR_rpt"/>
</dbReference>
<dbReference type="Gene3D" id="1.25.40.10">
    <property type="entry name" value="Tetratricopeptide repeat domain"/>
    <property type="match status" value="1"/>
</dbReference>
<dbReference type="InterPro" id="IPR011990">
    <property type="entry name" value="TPR-like_helical_dom_sf"/>
</dbReference>
<dbReference type="InterPro" id="IPR005158">
    <property type="entry name" value="BTAD"/>
</dbReference>
<dbReference type="InterPro" id="IPR016032">
    <property type="entry name" value="Sig_transdc_resp-reg_C-effctor"/>
</dbReference>
<evidence type="ECO:0000256" key="7">
    <source>
        <dbReference type="PROSITE-ProRule" id="PRU00339"/>
    </source>
</evidence>
<evidence type="ECO:0000256" key="2">
    <source>
        <dbReference type="ARBA" id="ARBA00023012"/>
    </source>
</evidence>
<proteinExistence type="inferred from homology"/>
<dbReference type="Gene3D" id="1.10.10.10">
    <property type="entry name" value="Winged helix-like DNA-binding domain superfamily/Winged helix DNA-binding domain"/>
    <property type="match status" value="1"/>
</dbReference>
<protein>
    <submittedName>
        <fullName evidence="9">Response regulator</fullName>
    </submittedName>
</protein>
<keyword evidence="10" id="KW-1185">Reference proteome</keyword>
<keyword evidence="4" id="KW-0238">DNA-binding</keyword>
<evidence type="ECO:0000256" key="3">
    <source>
        <dbReference type="ARBA" id="ARBA00023015"/>
    </source>
</evidence>
<evidence type="ECO:0000313" key="9">
    <source>
        <dbReference type="EMBL" id="MFC4302183.1"/>
    </source>
</evidence>
<evidence type="ECO:0000256" key="4">
    <source>
        <dbReference type="ARBA" id="ARBA00023125"/>
    </source>
</evidence>
<gene>
    <name evidence="9" type="ORF">ACFO1S_01865</name>
</gene>
<keyword evidence="3" id="KW-0805">Transcription regulation</keyword>
<keyword evidence="7" id="KW-0802">TPR repeat</keyword>
<name>A0ABV8S5H9_9BACL</name>
<dbReference type="PANTHER" id="PTHR35807">
    <property type="entry name" value="TRANSCRIPTIONAL REGULATOR REDD-RELATED"/>
    <property type="match status" value="1"/>
</dbReference>
<dbReference type="PROSITE" id="PS50005">
    <property type="entry name" value="TPR"/>
    <property type="match status" value="1"/>
</dbReference>
<sequence length="379" mass="43625">MIQAFLVDDEEHALTILELFLERIGGVEVIGRSNNGFDALRQLRELKPDVLFLDIEMPEMNGIELAEILRNQGSDVHIIFATAYDQYALQAFDQAAIDYILKPLEMDRLSKTVARLVREVEKTGAERSPAVMAAAPVEATRFLIRLMGHYYAGAEDGSAIKWRTNKEKEVLAYLSAQSDHRLHRDRIIEDVWPDEKYDKAKVYLHTCISLLRKHMKQIHLEGIIKYEDERYYLDPERIDVDVRSLKRHFHGLKQAGAPTLQEIENALSYHTGQLLQDEDYPWASHEAEALERSASEWRLALGELYLGSGQYDKAAATAETAIEHSPYEEEAYRLLMRAYHGLGKNHEVHLTYLNLVIRLEELQIKPSKLSRKLYEDCCT</sequence>
<dbReference type="InterPro" id="IPR036388">
    <property type="entry name" value="WH-like_DNA-bd_sf"/>
</dbReference>
<evidence type="ECO:0000256" key="5">
    <source>
        <dbReference type="ARBA" id="ARBA00023163"/>
    </source>
</evidence>
<dbReference type="SUPFAM" id="SSF48452">
    <property type="entry name" value="TPR-like"/>
    <property type="match status" value="1"/>
</dbReference>
<dbReference type="RefSeq" id="WP_204600932.1">
    <property type="nucleotide sequence ID" value="NZ_JBHSED010000003.1"/>
</dbReference>
<dbReference type="Gene3D" id="3.40.50.2300">
    <property type="match status" value="1"/>
</dbReference>
<keyword evidence="2" id="KW-0902">Two-component regulatory system</keyword>
<evidence type="ECO:0000256" key="6">
    <source>
        <dbReference type="PROSITE-ProRule" id="PRU00169"/>
    </source>
</evidence>
<comment type="caution">
    <text evidence="9">The sequence shown here is derived from an EMBL/GenBank/DDBJ whole genome shotgun (WGS) entry which is preliminary data.</text>
</comment>
<dbReference type="InterPro" id="IPR001789">
    <property type="entry name" value="Sig_transdc_resp-reg_receiver"/>
</dbReference>
<dbReference type="Pfam" id="PF00486">
    <property type="entry name" value="Trans_reg_C"/>
    <property type="match status" value="1"/>
</dbReference>
<dbReference type="Pfam" id="PF00072">
    <property type="entry name" value="Response_reg"/>
    <property type="match status" value="1"/>
</dbReference>
<dbReference type="Proteomes" id="UP001595755">
    <property type="component" value="Unassembled WGS sequence"/>
</dbReference>
<evidence type="ECO:0000313" key="10">
    <source>
        <dbReference type="Proteomes" id="UP001595755"/>
    </source>
</evidence>
<dbReference type="SUPFAM" id="SSF52172">
    <property type="entry name" value="CheY-like"/>
    <property type="match status" value="1"/>
</dbReference>
<feature type="repeat" description="TPR" evidence="7">
    <location>
        <begin position="295"/>
        <end position="328"/>
    </location>
</feature>
<dbReference type="InterPro" id="IPR051677">
    <property type="entry name" value="AfsR-DnrI-RedD_regulator"/>
</dbReference>
<reference evidence="10" key="1">
    <citation type="journal article" date="2019" name="Int. J. Syst. Evol. Microbiol.">
        <title>The Global Catalogue of Microorganisms (GCM) 10K type strain sequencing project: providing services to taxonomists for standard genome sequencing and annotation.</title>
        <authorList>
            <consortium name="The Broad Institute Genomics Platform"/>
            <consortium name="The Broad Institute Genome Sequencing Center for Infectious Disease"/>
            <person name="Wu L."/>
            <person name="Ma J."/>
        </authorList>
    </citation>
    <scope>NUCLEOTIDE SEQUENCE [LARGE SCALE GENOMIC DNA]</scope>
    <source>
        <strain evidence="10">CGMCC 4.1641</strain>
    </source>
</reference>
<keyword evidence="6" id="KW-0597">Phosphoprotein</keyword>
<dbReference type="InterPro" id="IPR011006">
    <property type="entry name" value="CheY-like_superfamily"/>
</dbReference>
<dbReference type="InterPro" id="IPR001867">
    <property type="entry name" value="OmpR/PhoB-type_DNA-bd"/>
</dbReference>
<organism evidence="9 10">
    <name type="scientific">Cohnella boryungensis</name>
    <dbReference type="NCBI Taxonomy" id="768479"/>
    <lineage>
        <taxon>Bacteria</taxon>
        <taxon>Bacillati</taxon>
        <taxon>Bacillota</taxon>
        <taxon>Bacilli</taxon>
        <taxon>Bacillales</taxon>
        <taxon>Paenibacillaceae</taxon>
        <taxon>Cohnella</taxon>
    </lineage>
</organism>
<comment type="similarity">
    <text evidence="1">Belongs to the AfsR/DnrI/RedD regulatory family.</text>
</comment>
<dbReference type="SMART" id="SM00448">
    <property type="entry name" value="REC"/>
    <property type="match status" value="1"/>
</dbReference>
<dbReference type="PANTHER" id="PTHR35807:SF2">
    <property type="entry name" value="TRANSCRIPTIONAL ACTIVATOR DOMAIN"/>
    <property type="match status" value="1"/>
</dbReference>
<dbReference type="SUPFAM" id="SSF46894">
    <property type="entry name" value="C-terminal effector domain of the bipartite response regulators"/>
    <property type="match status" value="1"/>
</dbReference>
<dbReference type="SMART" id="SM01043">
    <property type="entry name" value="BTAD"/>
    <property type="match status" value="1"/>
</dbReference>
<dbReference type="EMBL" id="JBHSED010000003">
    <property type="protein sequence ID" value="MFC4302183.1"/>
    <property type="molecule type" value="Genomic_DNA"/>
</dbReference>
<accession>A0ABV8S5H9</accession>